<reference evidence="6" key="2">
    <citation type="submission" date="2020-09" db="EMBL/GenBank/DDBJ databases">
        <authorList>
            <person name="Sun Q."/>
            <person name="Zhou Y."/>
        </authorList>
    </citation>
    <scope>NUCLEOTIDE SEQUENCE</scope>
    <source>
        <strain evidence="6">CGMCC 4.7278</strain>
    </source>
</reference>
<evidence type="ECO:0000256" key="1">
    <source>
        <dbReference type="ARBA" id="ARBA00008857"/>
    </source>
</evidence>
<dbReference type="InterPro" id="IPR050808">
    <property type="entry name" value="Phage_Integrase"/>
</dbReference>
<protein>
    <submittedName>
        <fullName evidence="6">Phage integrase</fullName>
    </submittedName>
</protein>
<dbReference type="PANTHER" id="PTHR30629:SF2">
    <property type="entry name" value="PROPHAGE INTEGRASE INTS-RELATED"/>
    <property type="match status" value="1"/>
</dbReference>
<dbReference type="PANTHER" id="PTHR30629">
    <property type="entry name" value="PROPHAGE INTEGRASE"/>
    <property type="match status" value="1"/>
</dbReference>
<name>A0A917QGU3_9NOCA</name>
<dbReference type="EMBL" id="BMMW01000002">
    <property type="protein sequence ID" value="GGK48343.1"/>
    <property type="molecule type" value="Genomic_DNA"/>
</dbReference>
<dbReference type="GO" id="GO:0015074">
    <property type="term" value="P:DNA integration"/>
    <property type="evidence" value="ECO:0007669"/>
    <property type="project" value="UniProtKB-KW"/>
</dbReference>
<keyword evidence="4" id="KW-0233">DNA recombination</keyword>
<proteinExistence type="inferred from homology"/>
<sequence length="398" mass="43348">MPRQRMAPGMWGKITVRCEGGMYIAMARVRDCDGQRRKAERNGASEEAARTALLAHLRERTAPVVGTLVTERTTLGELFDTYISSARVSEQSRDQYTNVWNLHGRKQIGALRVREFPASRADALLVGIARERAATAKTLRTVLSGMFKLAVRADVIPTNPVREVDLARATAPTPGLRRGPRALTSSEFATLRAAVVEYARVTVPGRNGPPPGRLLPAFLDLLLATGGRPDEVLALRWCDVDLLADPPTLTLSGTLIDHGRIKGRPLHRQAYRKGGAGDHTLLLPTTAVDSLAALISESGPGGPTPNAPVFANRDGGWMSLANMRRCLREARSEGMEWVKFRSIRPTVATAVRDALGPEHAQAQLSHARLSTTEAHYLERRTTGPDARAALERFAGARE</sequence>
<dbReference type="Pfam" id="PF00589">
    <property type="entry name" value="Phage_integrase"/>
    <property type="match status" value="1"/>
</dbReference>
<evidence type="ECO:0000256" key="2">
    <source>
        <dbReference type="ARBA" id="ARBA00022908"/>
    </source>
</evidence>
<dbReference type="PROSITE" id="PS51898">
    <property type="entry name" value="TYR_RECOMBINASE"/>
    <property type="match status" value="1"/>
</dbReference>
<organism evidence="6 7">
    <name type="scientific">Nocardia camponoti</name>
    <dbReference type="NCBI Taxonomy" id="1616106"/>
    <lineage>
        <taxon>Bacteria</taxon>
        <taxon>Bacillati</taxon>
        <taxon>Actinomycetota</taxon>
        <taxon>Actinomycetes</taxon>
        <taxon>Mycobacteriales</taxon>
        <taxon>Nocardiaceae</taxon>
        <taxon>Nocardia</taxon>
    </lineage>
</organism>
<evidence type="ECO:0000256" key="4">
    <source>
        <dbReference type="ARBA" id="ARBA00023172"/>
    </source>
</evidence>
<dbReference type="AlphaFoldDB" id="A0A917QGU3"/>
<gene>
    <name evidence="6" type="ORF">GCM10011591_19670</name>
</gene>
<dbReference type="InterPro" id="IPR002104">
    <property type="entry name" value="Integrase_catalytic"/>
</dbReference>
<comment type="similarity">
    <text evidence="1">Belongs to the 'phage' integrase family.</text>
</comment>
<reference evidence="6" key="1">
    <citation type="journal article" date="2014" name="Int. J. Syst. Evol. Microbiol.">
        <title>Complete genome sequence of Corynebacterium casei LMG S-19264T (=DSM 44701T), isolated from a smear-ripened cheese.</title>
        <authorList>
            <consortium name="US DOE Joint Genome Institute (JGI-PGF)"/>
            <person name="Walter F."/>
            <person name="Albersmeier A."/>
            <person name="Kalinowski J."/>
            <person name="Ruckert C."/>
        </authorList>
    </citation>
    <scope>NUCLEOTIDE SEQUENCE</scope>
    <source>
        <strain evidence="6">CGMCC 4.7278</strain>
    </source>
</reference>
<dbReference type="InterPro" id="IPR011010">
    <property type="entry name" value="DNA_brk_join_enz"/>
</dbReference>
<dbReference type="RefSeq" id="WP_188828604.1">
    <property type="nucleotide sequence ID" value="NZ_BMMW01000002.1"/>
</dbReference>
<dbReference type="GO" id="GO:0006310">
    <property type="term" value="P:DNA recombination"/>
    <property type="evidence" value="ECO:0007669"/>
    <property type="project" value="UniProtKB-KW"/>
</dbReference>
<dbReference type="SUPFAM" id="SSF56349">
    <property type="entry name" value="DNA breaking-rejoining enzymes"/>
    <property type="match status" value="1"/>
</dbReference>
<dbReference type="Gene3D" id="1.10.443.10">
    <property type="entry name" value="Intergrase catalytic core"/>
    <property type="match status" value="1"/>
</dbReference>
<feature type="domain" description="Tyr recombinase" evidence="5">
    <location>
        <begin position="178"/>
        <end position="391"/>
    </location>
</feature>
<dbReference type="GO" id="GO:0003677">
    <property type="term" value="F:DNA binding"/>
    <property type="evidence" value="ECO:0007669"/>
    <property type="project" value="UniProtKB-KW"/>
</dbReference>
<keyword evidence="3" id="KW-0238">DNA-binding</keyword>
<evidence type="ECO:0000256" key="3">
    <source>
        <dbReference type="ARBA" id="ARBA00023125"/>
    </source>
</evidence>
<keyword evidence="7" id="KW-1185">Reference proteome</keyword>
<evidence type="ECO:0000313" key="6">
    <source>
        <dbReference type="EMBL" id="GGK48343.1"/>
    </source>
</evidence>
<evidence type="ECO:0000313" key="7">
    <source>
        <dbReference type="Proteomes" id="UP000612956"/>
    </source>
</evidence>
<dbReference type="InterPro" id="IPR010998">
    <property type="entry name" value="Integrase_recombinase_N"/>
</dbReference>
<dbReference type="InterPro" id="IPR013762">
    <property type="entry name" value="Integrase-like_cat_sf"/>
</dbReference>
<dbReference type="Gene3D" id="1.10.150.130">
    <property type="match status" value="1"/>
</dbReference>
<evidence type="ECO:0000259" key="5">
    <source>
        <dbReference type="PROSITE" id="PS51898"/>
    </source>
</evidence>
<accession>A0A917QGU3</accession>
<comment type="caution">
    <text evidence="6">The sequence shown here is derived from an EMBL/GenBank/DDBJ whole genome shotgun (WGS) entry which is preliminary data.</text>
</comment>
<keyword evidence="2" id="KW-0229">DNA integration</keyword>
<dbReference type="Proteomes" id="UP000612956">
    <property type="component" value="Unassembled WGS sequence"/>
</dbReference>